<accession>A0A6J2VSI4</accession>
<evidence type="ECO:0000313" key="1">
    <source>
        <dbReference type="Proteomes" id="UP000504632"/>
    </source>
</evidence>
<keyword evidence="1" id="KW-1185">Reference proteome</keyword>
<dbReference type="InParanoid" id="A0A6J2VSI4"/>
<gene>
    <name evidence="2" type="primary">LOC115816062</name>
</gene>
<organism evidence="1 2">
    <name type="scientific">Chanos chanos</name>
    <name type="common">Milkfish</name>
    <name type="synonym">Mugil chanos</name>
    <dbReference type="NCBI Taxonomy" id="29144"/>
    <lineage>
        <taxon>Eukaryota</taxon>
        <taxon>Metazoa</taxon>
        <taxon>Chordata</taxon>
        <taxon>Craniata</taxon>
        <taxon>Vertebrata</taxon>
        <taxon>Euteleostomi</taxon>
        <taxon>Actinopterygii</taxon>
        <taxon>Neopterygii</taxon>
        <taxon>Teleostei</taxon>
        <taxon>Ostariophysi</taxon>
        <taxon>Gonorynchiformes</taxon>
        <taxon>Chanidae</taxon>
        <taxon>Chanos</taxon>
    </lineage>
</organism>
<reference evidence="2" key="1">
    <citation type="submission" date="2025-08" db="UniProtKB">
        <authorList>
            <consortium name="RefSeq"/>
        </authorList>
    </citation>
    <scope>IDENTIFICATION</scope>
</reference>
<sequence>MCANCVPWRDEILANHRLEEAPVHWNNCIPHLWPYEKWEVAKVYMPGGQRIKCSFDKFDITALLNLMANCNHFRAFVETQKLLQVNEVRNIATHAPDMTVSEEDLKKYLVKIKDLGRALEPHAPRLRRLSTETDRLRKMLDSPEQESGVRCFAASFDVMSEWDAERFSLTERTEFLLQCYQEEQLDGLKEAVQGTVKYLEHSEKLKAILGRELSKLHWIQKQRERLEQDTKYQ</sequence>
<dbReference type="InterPro" id="IPR027897">
    <property type="entry name" value="DUF4559"/>
</dbReference>
<dbReference type="PANTHER" id="PTHR35083:SF3">
    <property type="entry name" value="SI:CH211-91P5.3"/>
    <property type="match status" value="1"/>
</dbReference>
<dbReference type="Pfam" id="PF15112">
    <property type="entry name" value="DUF4559"/>
    <property type="match status" value="1"/>
</dbReference>
<dbReference type="PANTHER" id="PTHR35083">
    <property type="entry name" value="RGD1565685 PROTEIN"/>
    <property type="match status" value="1"/>
</dbReference>
<protein>
    <submittedName>
        <fullName evidence="2">Uncharacterized protein CXorf38-like</fullName>
    </submittedName>
</protein>
<dbReference type="Proteomes" id="UP000504632">
    <property type="component" value="Chromosome 7"/>
</dbReference>
<proteinExistence type="predicted"/>
<dbReference type="GeneID" id="115816062"/>
<dbReference type="AlphaFoldDB" id="A0A6J2VSI4"/>
<evidence type="ECO:0000313" key="2">
    <source>
        <dbReference type="RefSeq" id="XP_030634893.1"/>
    </source>
</evidence>
<dbReference type="OrthoDB" id="9934809at2759"/>
<dbReference type="RefSeq" id="XP_030634893.1">
    <property type="nucleotide sequence ID" value="XM_030779033.1"/>
</dbReference>
<name>A0A6J2VSI4_CHACN</name>